<keyword evidence="4" id="KW-1185">Reference proteome</keyword>
<dbReference type="Gene3D" id="3.40.710.10">
    <property type="entry name" value="DD-peptidase/beta-lactamase superfamily"/>
    <property type="match status" value="1"/>
</dbReference>
<dbReference type="EMBL" id="JQCL01000011">
    <property type="protein sequence ID" value="KRO14597.1"/>
    <property type="molecule type" value="Genomic_DNA"/>
</dbReference>
<sequence length="433" mass="47300">MVTSRTPLKLAQTTTTRSTAEAPTVPIAKKAVQVTMKSTLNKQVTTATHKTISQQPKSINKTVPTKPTITTVTRGTQPAKSIKQDPVFKKPVTTPTVVKLITKSGSTAKKLSAQQALAKINAIIKQNHFMGTLLVTNNGPAGVKVFTYGDANVAKKIANTNDEVYPLASLEKALTGAVIQRLINQHKLTMNTTLSRFYPQVRYARDITIRELLDHTSGIRMDEPIPDHLLTGETAEVDFTIRHLKSTNQHVWSYSNANFTLLAGIVSKITGKSFMSTLQTDVLNPLGMKHTFVYNQVPSNMLKPLAYTYSDGTSTADAISTKLLSSELGCGNVYASVEDYYTFINSLVTGKLDTTAGFMELTDNLKPIYSGGIYYRSDHTIRIGGADNDFRSYYVGTTDGKVAVVLFVNQGDWTIGNTVDSQMEQILSQASSL</sequence>
<dbReference type="InterPro" id="IPR012338">
    <property type="entry name" value="Beta-lactam/transpept-like"/>
</dbReference>
<evidence type="ECO:0000259" key="2">
    <source>
        <dbReference type="Pfam" id="PF00144"/>
    </source>
</evidence>
<name>A0A0R2MLK6_9LACO</name>
<feature type="domain" description="Beta-lactamase-related" evidence="2">
    <location>
        <begin position="143"/>
        <end position="413"/>
    </location>
</feature>
<dbReference type="PATRIC" id="fig|942150.3.peg.1027"/>
<keyword evidence="3" id="KW-0645">Protease</keyword>
<reference evidence="3 4" key="1">
    <citation type="journal article" date="2015" name="Genome Announc.">
        <title>Expanding the biotechnology potential of lactobacilli through comparative genomics of 213 strains and associated genera.</title>
        <authorList>
            <person name="Sun Z."/>
            <person name="Harris H.M."/>
            <person name="McCann A."/>
            <person name="Guo C."/>
            <person name="Argimon S."/>
            <person name="Zhang W."/>
            <person name="Yang X."/>
            <person name="Jeffery I.B."/>
            <person name="Cooney J.C."/>
            <person name="Kagawa T.F."/>
            <person name="Liu W."/>
            <person name="Song Y."/>
            <person name="Salvetti E."/>
            <person name="Wrobel A."/>
            <person name="Rasinkangas P."/>
            <person name="Parkhill J."/>
            <person name="Rea M.C."/>
            <person name="O'Sullivan O."/>
            <person name="Ritari J."/>
            <person name="Douillard F.P."/>
            <person name="Paul Ross R."/>
            <person name="Yang R."/>
            <person name="Briner A.E."/>
            <person name="Felis G.E."/>
            <person name="de Vos W.M."/>
            <person name="Barrangou R."/>
            <person name="Klaenhammer T.R."/>
            <person name="Caufield P.W."/>
            <person name="Cui Y."/>
            <person name="Zhang H."/>
            <person name="O'Toole P.W."/>
        </authorList>
    </citation>
    <scope>NUCLEOTIDE SEQUENCE [LARGE SCALE GENOMIC DNA]</scope>
    <source>
        <strain evidence="3 4">LMG 26013</strain>
    </source>
</reference>
<dbReference type="Pfam" id="PF00144">
    <property type="entry name" value="Beta-lactamase"/>
    <property type="match status" value="1"/>
</dbReference>
<feature type="compositionally biased region" description="Low complexity" evidence="1">
    <location>
        <begin position="59"/>
        <end position="73"/>
    </location>
</feature>
<dbReference type="InterPro" id="IPR050491">
    <property type="entry name" value="AmpC-like"/>
</dbReference>
<keyword evidence="3" id="KW-0121">Carboxypeptidase</keyword>
<accession>A0A0R2MLK6</accession>
<keyword evidence="3" id="KW-0378">Hydrolase</keyword>
<dbReference type="PANTHER" id="PTHR46825">
    <property type="entry name" value="D-ALANYL-D-ALANINE-CARBOXYPEPTIDASE/ENDOPEPTIDASE AMPH"/>
    <property type="match status" value="1"/>
</dbReference>
<feature type="region of interest" description="Disordered" evidence="1">
    <location>
        <begin position="54"/>
        <end position="81"/>
    </location>
</feature>
<dbReference type="InterPro" id="IPR001466">
    <property type="entry name" value="Beta-lactam-related"/>
</dbReference>
<dbReference type="PANTHER" id="PTHR46825:SF9">
    <property type="entry name" value="BETA-LACTAMASE-RELATED DOMAIN-CONTAINING PROTEIN"/>
    <property type="match status" value="1"/>
</dbReference>
<gene>
    <name evidence="3" type="ORF">IV64_GL000997</name>
</gene>
<protein>
    <submittedName>
        <fullName evidence="3">Serine-type D-Ala-D-Ala carboxypeptidase</fullName>
    </submittedName>
</protein>
<dbReference type="AlphaFoldDB" id="A0A0R2MLK6"/>
<dbReference type="Proteomes" id="UP000051783">
    <property type="component" value="Unassembled WGS sequence"/>
</dbReference>
<dbReference type="GO" id="GO:0004180">
    <property type="term" value="F:carboxypeptidase activity"/>
    <property type="evidence" value="ECO:0007669"/>
    <property type="project" value="UniProtKB-KW"/>
</dbReference>
<evidence type="ECO:0000313" key="4">
    <source>
        <dbReference type="Proteomes" id="UP000051783"/>
    </source>
</evidence>
<evidence type="ECO:0000313" key="3">
    <source>
        <dbReference type="EMBL" id="KRO14597.1"/>
    </source>
</evidence>
<comment type="caution">
    <text evidence="3">The sequence shown here is derived from an EMBL/GenBank/DDBJ whole genome shotgun (WGS) entry which is preliminary data.</text>
</comment>
<proteinExistence type="predicted"/>
<evidence type="ECO:0000256" key="1">
    <source>
        <dbReference type="SAM" id="MobiDB-lite"/>
    </source>
</evidence>
<organism evidence="3 4">
    <name type="scientific">Lactiplantibacillus xiangfangensis</name>
    <dbReference type="NCBI Taxonomy" id="942150"/>
    <lineage>
        <taxon>Bacteria</taxon>
        <taxon>Bacillati</taxon>
        <taxon>Bacillota</taxon>
        <taxon>Bacilli</taxon>
        <taxon>Lactobacillales</taxon>
        <taxon>Lactobacillaceae</taxon>
        <taxon>Lactiplantibacillus</taxon>
    </lineage>
</organism>
<dbReference type="SUPFAM" id="SSF56601">
    <property type="entry name" value="beta-lactamase/transpeptidase-like"/>
    <property type="match status" value="1"/>
</dbReference>
<dbReference type="STRING" id="942150.IV64_GL000997"/>